<dbReference type="InterPro" id="IPR020475">
    <property type="entry name" value="Endothelin"/>
</dbReference>
<dbReference type="GeneTree" id="ENSGT00950000183053"/>
<dbReference type="Ensembl" id="ENSPKIT00000042854.1">
    <property type="protein sequence ID" value="ENSPKIP00000018324.1"/>
    <property type="gene ID" value="ENSPKIG00000003920.1"/>
</dbReference>
<keyword evidence="10" id="KW-1185">Reference proteome</keyword>
<dbReference type="PANTHER" id="PTHR13874">
    <property type="entry name" value="ENDOTHELIN"/>
    <property type="match status" value="1"/>
</dbReference>
<proteinExistence type="inferred from homology"/>
<keyword evidence="4" id="KW-0838">Vasoactive</keyword>
<dbReference type="GO" id="GO:0031708">
    <property type="term" value="F:endothelin B receptor binding"/>
    <property type="evidence" value="ECO:0007669"/>
    <property type="project" value="TreeGrafter"/>
</dbReference>
<evidence type="ECO:0000256" key="3">
    <source>
        <dbReference type="ARBA" id="ARBA00022525"/>
    </source>
</evidence>
<evidence type="ECO:0000313" key="10">
    <source>
        <dbReference type="Proteomes" id="UP000261540"/>
    </source>
</evidence>
<dbReference type="PRINTS" id="PR00365">
    <property type="entry name" value="ENDOTHELIN"/>
</dbReference>
<evidence type="ECO:0000256" key="4">
    <source>
        <dbReference type="ARBA" id="ARBA00022858"/>
    </source>
</evidence>
<dbReference type="GO" id="GO:0031707">
    <property type="term" value="F:endothelin A receptor binding"/>
    <property type="evidence" value="ECO:0007669"/>
    <property type="project" value="TreeGrafter"/>
</dbReference>
<dbReference type="GO" id="GO:0014826">
    <property type="term" value="P:vein smooth muscle contraction"/>
    <property type="evidence" value="ECO:0007669"/>
    <property type="project" value="TreeGrafter"/>
</dbReference>
<name>A0A3B3RIR2_9TELE</name>
<dbReference type="SMART" id="SM00272">
    <property type="entry name" value="END"/>
    <property type="match status" value="2"/>
</dbReference>
<accession>A0A3B3RIR2</accession>
<feature type="domain" description="Endothelin-like toxin" evidence="8">
    <location>
        <begin position="72"/>
        <end position="93"/>
    </location>
</feature>
<reference evidence="9" key="2">
    <citation type="submission" date="2025-09" db="UniProtKB">
        <authorList>
            <consortium name="Ensembl"/>
        </authorList>
    </citation>
    <scope>IDENTIFICATION</scope>
</reference>
<dbReference type="GO" id="GO:0003100">
    <property type="term" value="P:regulation of systemic arterial blood pressure by endothelin"/>
    <property type="evidence" value="ECO:0007669"/>
    <property type="project" value="TreeGrafter"/>
</dbReference>
<reference evidence="9" key="1">
    <citation type="submission" date="2025-08" db="UniProtKB">
        <authorList>
            <consortium name="Ensembl"/>
        </authorList>
    </citation>
    <scope>IDENTIFICATION</scope>
</reference>
<dbReference type="GO" id="GO:0005615">
    <property type="term" value="C:extracellular space"/>
    <property type="evidence" value="ECO:0007669"/>
    <property type="project" value="TreeGrafter"/>
</dbReference>
<organism evidence="9 10">
    <name type="scientific">Paramormyrops kingsleyae</name>
    <dbReference type="NCBI Taxonomy" id="1676925"/>
    <lineage>
        <taxon>Eukaryota</taxon>
        <taxon>Metazoa</taxon>
        <taxon>Chordata</taxon>
        <taxon>Craniata</taxon>
        <taxon>Vertebrata</taxon>
        <taxon>Euteleostomi</taxon>
        <taxon>Actinopterygii</taxon>
        <taxon>Neopterygii</taxon>
        <taxon>Teleostei</taxon>
        <taxon>Osteoglossocephala</taxon>
        <taxon>Osteoglossomorpha</taxon>
        <taxon>Osteoglossiformes</taxon>
        <taxon>Mormyridae</taxon>
        <taxon>Paramormyrops</taxon>
    </lineage>
</organism>
<sequence>PFLAPATFAKEPAVSTRRLEHHSRTKRCSCASFLDKECVYFCHLDIIWVNTPERTVSYGLGSAPRQKRSKERCKCASREDSKCATFCHRESQSG</sequence>
<dbReference type="PROSITE" id="PS00270">
    <property type="entry name" value="ENDOTHELIN"/>
    <property type="match status" value="2"/>
</dbReference>
<dbReference type="PANTHER" id="PTHR13874:SF10">
    <property type="entry name" value="ENDOTHELIN-1"/>
    <property type="match status" value="1"/>
</dbReference>
<comment type="similarity">
    <text evidence="2">Belongs to the endothelin/sarafotoxin family.</text>
</comment>
<comment type="subcellular location">
    <subcellularLocation>
        <location evidence="1">Secreted</location>
    </subcellularLocation>
</comment>
<dbReference type="GO" id="GO:0019229">
    <property type="term" value="P:regulation of vasoconstriction"/>
    <property type="evidence" value="ECO:0007669"/>
    <property type="project" value="InterPro"/>
</dbReference>
<keyword evidence="3" id="KW-0964">Secreted</keyword>
<dbReference type="InterPro" id="IPR001928">
    <property type="entry name" value="Endothln-like_toxin"/>
</dbReference>
<dbReference type="AlphaFoldDB" id="A0A3B3RIR2"/>
<dbReference type="Proteomes" id="UP000261540">
    <property type="component" value="Unplaced"/>
</dbReference>
<dbReference type="Pfam" id="PF00322">
    <property type="entry name" value="Endothelin"/>
    <property type="match status" value="1"/>
</dbReference>
<evidence type="ECO:0000256" key="5">
    <source>
        <dbReference type="ARBA" id="ARBA00023322"/>
    </source>
</evidence>
<evidence type="ECO:0000313" key="9">
    <source>
        <dbReference type="Ensembl" id="ENSPKIP00000018324.1"/>
    </source>
</evidence>
<dbReference type="InterPro" id="IPR019764">
    <property type="entry name" value="Endothelin_toxin_CS"/>
</dbReference>
<evidence type="ECO:0000259" key="8">
    <source>
        <dbReference type="SMART" id="SM00272"/>
    </source>
</evidence>
<evidence type="ECO:0000256" key="6">
    <source>
        <dbReference type="ARBA" id="ARBA00040197"/>
    </source>
</evidence>
<evidence type="ECO:0000256" key="1">
    <source>
        <dbReference type="ARBA" id="ARBA00004613"/>
    </source>
</evidence>
<feature type="domain" description="Endothelin-like toxin" evidence="8">
    <location>
        <begin position="27"/>
        <end position="48"/>
    </location>
</feature>
<comment type="function">
    <text evidence="7">Endothelins are endothelium-derived vasoconstrictor peptides. Probable ligand for G-protein coupled receptors EDNRA and EDNRB which activates PTK2B, BCAR1, BCAR3 and, GTPases RAP1 and RHOA cascade in glomerular mesangial cells. Also binds the DEAR/FBXW7-AS1 receptor. Promotes mesenteric arterial wall remodeling via activation of ROCK signaling and subsequent colocalization of NFATC3 with F-actin filaments. NFATC3 then translocates to the nucleus where it subsequently promotes the transcription of the smooth muscle hypertrophy and differentiation marker ACTA2.</text>
</comment>
<protein>
    <recommendedName>
        <fullName evidence="6">Endothelin-1</fullName>
    </recommendedName>
</protein>
<evidence type="ECO:0000256" key="7">
    <source>
        <dbReference type="ARBA" id="ARBA00046081"/>
    </source>
</evidence>
<keyword evidence="5" id="KW-0839">Vasoconstrictor</keyword>
<evidence type="ECO:0000256" key="2">
    <source>
        <dbReference type="ARBA" id="ARBA00010959"/>
    </source>
</evidence>
<dbReference type="GO" id="GO:0006874">
    <property type="term" value="P:intracellular calcium ion homeostasis"/>
    <property type="evidence" value="ECO:0007669"/>
    <property type="project" value="TreeGrafter"/>
</dbReference>
<dbReference type="GO" id="GO:0005179">
    <property type="term" value="F:hormone activity"/>
    <property type="evidence" value="ECO:0007669"/>
    <property type="project" value="TreeGrafter"/>
</dbReference>